<sequence>MTKMVTIHPGLWQREVRKYGFESSQLSRKKIADYLGWGHLYILTHPQVRPDWKAGYEQIGFQRDELVSVSHYQSDIGHDELSVYPSDMIDRYPNGKMTVINGFVASIELEDETLYFTSGLYLKKNKKEELEWLNRDGSTAMRARYYKPREEPSPIYMMEDNYLYYKDGEWLTYEDLLIQVLISLTDKKDILIRDQHNVVTPKLWRFVENTNRLYWEYIHDNVLLNPAHNLRRKTRYLVASEVLTSILQDLGYHAQFMPPIFAPQVSSAVLQRRKPSSYCYVGNMSKVKRVEWIIEAFRKLEQEGLPVEVFLYGGDIEKLKKEYPTLPSTIHVIGYVDEVPYWEHDGYISTSQKELFANACVEAMSFGLIPLLSNVEIAHQYYASKNSDICLYDTPEELAHLIKCLYETDKEIELENTSKFVNRYSKEQVSKRYLSLMNA</sequence>
<gene>
    <name evidence="1" type="primary">gtf1_2</name>
    <name evidence="1" type="ORF">TZ90_00066</name>
</gene>
<dbReference type="EMBL" id="JYGP01000001">
    <property type="protein sequence ID" value="KJQ69389.1"/>
    <property type="molecule type" value="Genomic_DNA"/>
</dbReference>
<comment type="caution">
    <text evidence="1">The sequence shown here is derived from an EMBL/GenBank/DDBJ whole genome shotgun (WGS) entry which is preliminary data.</text>
</comment>
<dbReference type="PANTHER" id="PTHR12526">
    <property type="entry name" value="GLYCOSYLTRANSFERASE"/>
    <property type="match status" value="1"/>
</dbReference>
<protein>
    <submittedName>
        <fullName evidence="1">Glycosyltransferase Gtf1</fullName>
    </submittedName>
</protein>
<name>A0A0F2DGR0_STRMT</name>
<dbReference type="Gene3D" id="3.40.50.2000">
    <property type="entry name" value="Glycogen Phosphorylase B"/>
    <property type="match status" value="1"/>
</dbReference>
<accession>A0A0F2DGR0</accession>
<reference evidence="1 2" key="1">
    <citation type="submission" date="2015-02" db="EMBL/GenBank/DDBJ databases">
        <title>Evolution of amylase-binding proteins of oral streptococcal species.</title>
        <authorList>
            <person name="Haase E.M."/>
        </authorList>
    </citation>
    <scope>NUCLEOTIDE SEQUENCE [LARGE SCALE GENOMIC DNA]</scope>
    <source>
        <strain evidence="1 2">OT25</strain>
    </source>
</reference>
<dbReference type="PANTHER" id="PTHR12526:SF630">
    <property type="entry name" value="GLYCOSYLTRANSFERASE"/>
    <property type="match status" value="1"/>
</dbReference>
<proteinExistence type="predicted"/>
<dbReference type="GO" id="GO:0016740">
    <property type="term" value="F:transferase activity"/>
    <property type="evidence" value="ECO:0007669"/>
    <property type="project" value="UniProtKB-KW"/>
</dbReference>
<organism evidence="1 2">
    <name type="scientific">Streptococcus mitis</name>
    <dbReference type="NCBI Taxonomy" id="28037"/>
    <lineage>
        <taxon>Bacteria</taxon>
        <taxon>Bacillati</taxon>
        <taxon>Bacillota</taxon>
        <taxon>Bacilli</taxon>
        <taxon>Lactobacillales</taxon>
        <taxon>Streptococcaceae</taxon>
        <taxon>Streptococcus</taxon>
        <taxon>Streptococcus mitis group</taxon>
    </lineage>
</organism>
<evidence type="ECO:0000313" key="1">
    <source>
        <dbReference type="EMBL" id="KJQ69389.1"/>
    </source>
</evidence>
<evidence type="ECO:0000313" key="2">
    <source>
        <dbReference type="Proteomes" id="UP000033538"/>
    </source>
</evidence>
<dbReference type="Pfam" id="PF13692">
    <property type="entry name" value="Glyco_trans_1_4"/>
    <property type="match status" value="1"/>
</dbReference>
<dbReference type="RefSeq" id="WP_045610845.1">
    <property type="nucleotide sequence ID" value="NZ_JYGP01000001.1"/>
</dbReference>
<dbReference type="Proteomes" id="UP000033538">
    <property type="component" value="Unassembled WGS sequence"/>
</dbReference>
<dbReference type="AlphaFoldDB" id="A0A0F2DGR0"/>
<dbReference type="PATRIC" id="fig|28037.212.peg.63"/>
<dbReference type="SUPFAM" id="SSF53756">
    <property type="entry name" value="UDP-Glycosyltransferase/glycogen phosphorylase"/>
    <property type="match status" value="1"/>
</dbReference>
<keyword evidence="1" id="KW-0808">Transferase</keyword>